<dbReference type="Proteomes" id="UP001295684">
    <property type="component" value="Unassembled WGS sequence"/>
</dbReference>
<sequence>MSDQNLPINIEDLFLHELDIDPDDDKSLLEIAKKAYFDFMNEWQITYDKHHNFAGFYNYNSGKTTTNINSVVVKFCSKKYKKMVQEKRKELVQSMINEQKRGKRGSSNSPKNSSKQKSQKPSKEKDRDIYEAETRLNFKKLEKELKNDFKRQLDKAKNNLNLHTSSDKPNLNASMFLSIISQMLKSNYKLECDALEAHFDRKLSHEKDLLKSKFQVYTQQRISQEEELLEDQIRNERERITRTIEQEEKIEIDKQPIIKKIREDLTQKLQSQKKILNQKSELNKKFFNDERDSIEKRYADKTRKRIAEASEEVEYLVKNFREESKQALRARMEILKLTNDGKKESEGNRLRMKQIEIAKSNRLKLEEAAKKKERFVEQEAQGLISEYEYELKPSQERFSELKKDIEQQKELREVLYQNQCKSTKLKILREAVEAMDDENAALQKELRDIQLRASNSEQPYIPKELESINPKDLEQELIDKMEKLSVLEYKIEKLDMKNGNKKFKRKAGLEIKYGILDIKKIISQPKKDLKPLGSDIDVGIEDLEDLQQFFTREKETVEGKEKEIFKDKEVTDQLDKELVQRIEEISKATQEPSIGEGGSHRVYDKILGIKEQLELQKAKLGVEKNKIKLSETKFRNQRKACDKIFGLISEAKELDQRLSLPKQKEVDGSSHKEVRKKVVMRALKDELAYYIRNHKDLEYSLPDYLQNEPKIDSFIPQRALII</sequence>
<feature type="coiled-coil region" evidence="1">
    <location>
        <begin position="398"/>
        <end position="452"/>
    </location>
</feature>
<comment type="caution">
    <text evidence="3">The sequence shown here is derived from an EMBL/GenBank/DDBJ whole genome shotgun (WGS) entry which is preliminary data.</text>
</comment>
<protein>
    <submittedName>
        <fullName evidence="3">Uncharacterized protein</fullName>
    </submittedName>
</protein>
<accession>A0AAD1YDN5</accession>
<feature type="coiled-coil region" evidence="1">
    <location>
        <begin position="219"/>
        <end position="319"/>
    </location>
</feature>
<evidence type="ECO:0000313" key="3">
    <source>
        <dbReference type="EMBL" id="CAI2387842.1"/>
    </source>
</evidence>
<evidence type="ECO:0000256" key="2">
    <source>
        <dbReference type="SAM" id="MobiDB-lite"/>
    </source>
</evidence>
<proteinExistence type="predicted"/>
<gene>
    <name evidence="3" type="ORF">ECRASSUSDP1_LOCUS29476</name>
</gene>
<feature type="coiled-coil region" evidence="1">
    <location>
        <begin position="139"/>
        <end position="166"/>
    </location>
</feature>
<keyword evidence="1" id="KW-0175">Coiled coil</keyword>
<name>A0AAD1YDN5_EUPCR</name>
<evidence type="ECO:0000256" key="1">
    <source>
        <dbReference type="SAM" id="Coils"/>
    </source>
</evidence>
<evidence type="ECO:0000313" key="4">
    <source>
        <dbReference type="Proteomes" id="UP001295684"/>
    </source>
</evidence>
<organism evidence="3 4">
    <name type="scientific">Euplotes crassus</name>
    <dbReference type="NCBI Taxonomy" id="5936"/>
    <lineage>
        <taxon>Eukaryota</taxon>
        <taxon>Sar</taxon>
        <taxon>Alveolata</taxon>
        <taxon>Ciliophora</taxon>
        <taxon>Intramacronucleata</taxon>
        <taxon>Spirotrichea</taxon>
        <taxon>Hypotrichia</taxon>
        <taxon>Euplotida</taxon>
        <taxon>Euplotidae</taxon>
        <taxon>Moneuplotes</taxon>
    </lineage>
</organism>
<reference evidence="3" key="1">
    <citation type="submission" date="2023-07" db="EMBL/GenBank/DDBJ databases">
        <authorList>
            <consortium name="AG Swart"/>
            <person name="Singh M."/>
            <person name="Singh A."/>
            <person name="Seah K."/>
            <person name="Emmerich C."/>
        </authorList>
    </citation>
    <scope>NUCLEOTIDE SEQUENCE</scope>
    <source>
        <strain evidence="3">DP1</strain>
    </source>
</reference>
<keyword evidence="4" id="KW-1185">Reference proteome</keyword>
<feature type="region of interest" description="Disordered" evidence="2">
    <location>
        <begin position="96"/>
        <end position="129"/>
    </location>
</feature>
<feature type="compositionally biased region" description="Low complexity" evidence="2">
    <location>
        <begin position="106"/>
        <end position="116"/>
    </location>
</feature>
<dbReference type="AlphaFoldDB" id="A0AAD1YDN5"/>
<dbReference type="EMBL" id="CAMPGE010030325">
    <property type="protein sequence ID" value="CAI2387842.1"/>
    <property type="molecule type" value="Genomic_DNA"/>
</dbReference>